<gene>
    <name evidence="2" type="ORF">ACFQJ4_12285</name>
</gene>
<dbReference type="InterPro" id="IPR055713">
    <property type="entry name" value="DUF7289"/>
</dbReference>
<accession>A0ABD5ZRH9</accession>
<protein>
    <recommendedName>
        <fullName evidence="1">DUF7308 domain-containing protein</fullName>
    </recommendedName>
</protein>
<organism evidence="2 3">
    <name type="scientific">Halosegnis marinus</name>
    <dbReference type="NCBI Taxonomy" id="3034023"/>
    <lineage>
        <taxon>Archaea</taxon>
        <taxon>Methanobacteriati</taxon>
        <taxon>Methanobacteriota</taxon>
        <taxon>Stenosarchaea group</taxon>
        <taxon>Halobacteria</taxon>
        <taxon>Halobacteriales</taxon>
        <taxon>Natronomonadaceae</taxon>
        <taxon>Halosegnis</taxon>
    </lineage>
</organism>
<sequence length="529" mass="55724">MTRPDERAQSAPLGVALLLGLTILGTTAVVAFGGAALTDTQDQSEFARAEQAMTLFDSQAAQVALGDSNVQTVDFGRGDGTYSVDPDAGSVSIVQLDCDDDGPDGAPYDNESDVLGGDDAYILDPTPLGAVRYTTTDGRTLAYQGGGVWSGDGDGGSAMVSPPEFHYRDATLTLPIVLTRGGGGASGAARATVTAPRDPVRVFPNASDAFPTSSPDCGGEPFRNPITDGNVIVRIESEYARAWGEYFETRTTGEVTYFDTDGDGADDDVVTISLVSLGQIGDFEMPGEGGSVTVSGASGGHATSEFAITLSPDDSDSANFNNLQWSMYVDEGQQQFEIHARKSGGSGCSGGTSDLAVSLNIYYSDDGGDTYDAWHADDAYEATCVDGDGDGVDDEIRLTMDFVDDEDGDGSYVDYGEGDVNLTYTSNIDQLVYFKNAGDDFGGTSDSTTFSGHGDWESETYTVGDTESIDRLLNHYFAELPAEFDLAVDDKNSDTVNEGASSGRIVTGGSARYVTYLHVTRNEIDVRMA</sequence>
<dbReference type="InterPro" id="IPR055732">
    <property type="entry name" value="DUF7308"/>
</dbReference>
<evidence type="ECO:0000259" key="1">
    <source>
        <dbReference type="Pfam" id="PF23985"/>
    </source>
</evidence>
<evidence type="ECO:0000313" key="2">
    <source>
        <dbReference type="EMBL" id="MFC7236095.1"/>
    </source>
</evidence>
<reference evidence="2 3" key="1">
    <citation type="journal article" date="2019" name="Int. J. Syst. Evol. Microbiol.">
        <title>The Global Catalogue of Microorganisms (GCM) 10K type strain sequencing project: providing services to taxonomists for standard genome sequencing and annotation.</title>
        <authorList>
            <consortium name="The Broad Institute Genomics Platform"/>
            <consortium name="The Broad Institute Genome Sequencing Center for Infectious Disease"/>
            <person name="Wu L."/>
            <person name="Ma J."/>
        </authorList>
    </citation>
    <scope>NUCLEOTIDE SEQUENCE [LARGE SCALE GENOMIC DNA]</scope>
    <source>
        <strain evidence="2 3">DT85</strain>
    </source>
</reference>
<dbReference type="Pfam" id="PF23960">
    <property type="entry name" value="DUF7289"/>
    <property type="match status" value="1"/>
</dbReference>
<keyword evidence="3" id="KW-1185">Reference proteome</keyword>
<dbReference type="EMBL" id="JBHTAP010000001">
    <property type="protein sequence ID" value="MFC7236095.1"/>
    <property type="molecule type" value="Genomic_DNA"/>
</dbReference>
<feature type="domain" description="DUF7308" evidence="1">
    <location>
        <begin position="294"/>
        <end position="505"/>
    </location>
</feature>
<proteinExistence type="predicted"/>
<name>A0ABD5ZRH9_9EURY</name>
<dbReference type="RefSeq" id="WP_276234247.1">
    <property type="nucleotide sequence ID" value="NZ_CP119802.1"/>
</dbReference>
<evidence type="ECO:0000313" key="3">
    <source>
        <dbReference type="Proteomes" id="UP001596398"/>
    </source>
</evidence>
<dbReference type="AlphaFoldDB" id="A0ABD5ZRH9"/>
<dbReference type="GeneID" id="79267801"/>
<dbReference type="Pfam" id="PF23985">
    <property type="entry name" value="DUF7308"/>
    <property type="match status" value="1"/>
</dbReference>
<dbReference type="Proteomes" id="UP001596398">
    <property type="component" value="Unassembled WGS sequence"/>
</dbReference>
<comment type="caution">
    <text evidence="2">The sequence shown here is derived from an EMBL/GenBank/DDBJ whole genome shotgun (WGS) entry which is preliminary data.</text>
</comment>